<gene>
    <name evidence="1" type="ORF">SAMN05421789_11152</name>
</gene>
<evidence type="ECO:0000313" key="2">
    <source>
        <dbReference type="Proteomes" id="UP000185839"/>
    </source>
</evidence>
<proteinExistence type="predicted"/>
<keyword evidence="2" id="KW-1185">Reference proteome</keyword>
<dbReference type="EMBL" id="FTOI01000011">
    <property type="protein sequence ID" value="SIS92181.1"/>
    <property type="molecule type" value="Genomic_DNA"/>
</dbReference>
<reference evidence="2" key="1">
    <citation type="submission" date="2017-01" db="EMBL/GenBank/DDBJ databases">
        <authorList>
            <person name="Varghese N."/>
            <person name="Submissions S."/>
        </authorList>
    </citation>
    <scope>NUCLEOTIDE SEQUENCE [LARGE SCALE GENOMIC DNA]</scope>
    <source>
        <strain evidence="2">DSM 23145</strain>
    </source>
</reference>
<dbReference type="OrthoDB" id="611177at2"/>
<dbReference type="Gene3D" id="3.20.20.140">
    <property type="entry name" value="Metal-dependent hydrolases"/>
    <property type="match status" value="1"/>
</dbReference>
<name>A0A1N7N1W2_9FLAO</name>
<accession>A0A1N7N1W2</accession>
<dbReference type="InterPro" id="IPR032466">
    <property type="entry name" value="Metal_Hydrolase"/>
</dbReference>
<organism evidence="1 2">
    <name type="scientific">Kaistella chaponensis</name>
    <dbReference type="NCBI Taxonomy" id="713588"/>
    <lineage>
        <taxon>Bacteria</taxon>
        <taxon>Pseudomonadati</taxon>
        <taxon>Bacteroidota</taxon>
        <taxon>Flavobacteriia</taxon>
        <taxon>Flavobacteriales</taxon>
        <taxon>Weeksellaceae</taxon>
        <taxon>Chryseobacterium group</taxon>
        <taxon>Kaistella</taxon>
    </lineage>
</organism>
<dbReference type="AlphaFoldDB" id="A0A1N7N1W2"/>
<evidence type="ECO:0000313" key="1">
    <source>
        <dbReference type="EMBL" id="SIS92181.1"/>
    </source>
</evidence>
<sequence length="596" mass="68543">MEKKYFDLHLHPLFKNFLSSYDGSIPPSIQTFEDLTQPVRMSNVFTSVVDELFIHILKSQSSIQQCKKGNVNYAVAAIVNLEFGFADSRGFFGTVLKSKFSNPLDKIFFEKVRNGEISYYRLMLMELSLYKKLRDHQESTIAILSRNSNKKALENGLNIILSLEGSHNFSKLLIGNPLQIDYIEDRFTDLKKLKKISQDADHLWREMIIDTENGEEPTANYNQNPAVNLEKFYKSLSKENMDLLYLTLTHLTHINEQFLATHAFGMKMLKHPSFYPFGNGISSLGYDVIEKCYSMTNHKNEYRPVLIDVKHLGLKSRQDYYDFRKTLIQKEKKYEKIPIIASHIGVTGYTVNEWKNALKRNSCTVYNYEGTRAVSIEMEKKICGKWGSFVNNDFTFNPWSINLMDEDITEILNSNGIIGMSLDVRILGFQSEYGISLTSENEYLSTADFHTHFPQITVKNLPLNTMESMIVENESWLIPTKEDRHPLSFCFNIIHIIQVGLLKTDIAEPWNQICLGSDFDGLIEPLKISPDISSLEELEANMIKWIPVAEKAYVNENGGTRILFGKSTAELKKIVRGIMYENGKNFIDRWLNNFAG</sequence>
<dbReference type="SUPFAM" id="SSF51556">
    <property type="entry name" value="Metallo-dependent hydrolases"/>
    <property type="match status" value="1"/>
</dbReference>
<dbReference type="Proteomes" id="UP000185839">
    <property type="component" value="Unassembled WGS sequence"/>
</dbReference>
<protein>
    <recommendedName>
        <fullName evidence="3">Membrane dipeptidase (Peptidase family M19)</fullName>
    </recommendedName>
</protein>
<evidence type="ECO:0008006" key="3">
    <source>
        <dbReference type="Google" id="ProtNLM"/>
    </source>
</evidence>
<dbReference type="STRING" id="713588.SAMN05421789_11152"/>
<dbReference type="RefSeq" id="WP_076387627.1">
    <property type="nucleotide sequence ID" value="NZ_FTOI01000011.1"/>
</dbReference>